<keyword evidence="1" id="KW-0433">Leucine-rich repeat</keyword>
<accession>A0ABQ7TSC6</accession>
<dbReference type="Gene3D" id="1.10.8.430">
    <property type="entry name" value="Helical domain of apoptotic protease-activating factors"/>
    <property type="match status" value="1"/>
</dbReference>
<dbReference type="InterPro" id="IPR042197">
    <property type="entry name" value="Apaf_helical"/>
</dbReference>
<organism evidence="2 3">
    <name type="scientific">Solanum tuberosum</name>
    <name type="common">Potato</name>
    <dbReference type="NCBI Taxonomy" id="4113"/>
    <lineage>
        <taxon>Eukaryota</taxon>
        <taxon>Viridiplantae</taxon>
        <taxon>Streptophyta</taxon>
        <taxon>Embryophyta</taxon>
        <taxon>Tracheophyta</taxon>
        <taxon>Spermatophyta</taxon>
        <taxon>Magnoliopsida</taxon>
        <taxon>eudicotyledons</taxon>
        <taxon>Gunneridae</taxon>
        <taxon>Pentapetalae</taxon>
        <taxon>asterids</taxon>
        <taxon>lamiids</taxon>
        <taxon>Solanales</taxon>
        <taxon>Solanaceae</taxon>
        <taxon>Solanoideae</taxon>
        <taxon>Solaneae</taxon>
        <taxon>Solanum</taxon>
    </lineage>
</organism>
<dbReference type="EMBL" id="JAIVGD010000028">
    <property type="protein sequence ID" value="KAH0737622.1"/>
    <property type="molecule type" value="Genomic_DNA"/>
</dbReference>
<comment type="caution">
    <text evidence="2">The sequence shown here is derived from an EMBL/GenBank/DDBJ whole genome shotgun (WGS) entry which is preliminary data.</text>
</comment>
<evidence type="ECO:0000313" key="2">
    <source>
        <dbReference type="EMBL" id="KAH0737622.1"/>
    </source>
</evidence>
<evidence type="ECO:0000256" key="1">
    <source>
        <dbReference type="ARBA" id="ARBA00022614"/>
    </source>
</evidence>
<evidence type="ECO:0008006" key="4">
    <source>
        <dbReference type="Google" id="ProtNLM"/>
    </source>
</evidence>
<gene>
    <name evidence="2" type="ORF">KY290_036327</name>
</gene>
<sequence length="263" mass="29821">MWKWLDTLAQVFEKECSSPEFEKNGKQIALKCGGLPLAITVIAGLLSKIGKTLDEWKSVSENVSAVLSLDWNYLRNHEPTEKSTLVLKNLECLSGWNPWYCTSSDLRLFPKLKKLQLCGVQEDFCSRKDLYDIRYLDKLEELEFRLSYTLASFFLESITPSGPLRFQREARHCGDPVPPLLLSPLDAVPQNLKKLIFSGQLHAMEGFQHCCLCLDSIPQDFADITTLALIDICRCAQSVGNSAKQIQQDMEDNYASSIEVHIR</sequence>
<dbReference type="SUPFAM" id="SSF52540">
    <property type="entry name" value="P-loop containing nucleoside triphosphate hydrolases"/>
    <property type="match status" value="1"/>
</dbReference>
<protein>
    <recommendedName>
        <fullName evidence="4">NB-ARC domain-containing protein</fullName>
    </recommendedName>
</protein>
<proteinExistence type="predicted"/>
<dbReference type="PANTHER" id="PTHR15140:SF29">
    <property type="entry name" value="LATE BLIGHT RESISTANCE PROTEIN R1-A-LIKE"/>
    <property type="match status" value="1"/>
</dbReference>
<evidence type="ECO:0000313" key="3">
    <source>
        <dbReference type="Proteomes" id="UP000826656"/>
    </source>
</evidence>
<dbReference type="PANTHER" id="PTHR15140">
    <property type="entry name" value="TUBULIN-SPECIFIC CHAPERONE E"/>
    <property type="match status" value="1"/>
</dbReference>
<keyword evidence="3" id="KW-1185">Reference proteome</keyword>
<dbReference type="InterPro" id="IPR027417">
    <property type="entry name" value="P-loop_NTPase"/>
</dbReference>
<name>A0ABQ7TSC6_SOLTU</name>
<reference evidence="2 3" key="1">
    <citation type="journal article" date="2021" name="bioRxiv">
        <title>Chromosome-scale and haplotype-resolved genome assembly of a tetraploid potato cultivar.</title>
        <authorList>
            <person name="Sun H."/>
            <person name="Jiao W.-B."/>
            <person name="Krause K."/>
            <person name="Campoy J.A."/>
            <person name="Goel M."/>
            <person name="Folz-Donahue K."/>
            <person name="Kukat C."/>
            <person name="Huettel B."/>
            <person name="Schneeberger K."/>
        </authorList>
    </citation>
    <scope>NUCLEOTIDE SEQUENCE [LARGE SCALE GENOMIC DNA]</scope>
    <source>
        <strain evidence="2">SolTubOtavaFocal</strain>
        <tissue evidence="2">Leaves</tissue>
    </source>
</reference>
<dbReference type="Proteomes" id="UP000826656">
    <property type="component" value="Unassembled WGS sequence"/>
</dbReference>